<reference evidence="1 2" key="1">
    <citation type="submission" date="2020-04" db="EMBL/GenBank/DDBJ databases">
        <title>Luteolibacter sp. G-1-1-1 isolated from soil.</title>
        <authorList>
            <person name="Dahal R.H."/>
        </authorList>
    </citation>
    <scope>NUCLEOTIDE SEQUENCE [LARGE SCALE GENOMIC DNA]</scope>
    <source>
        <strain evidence="1 2">G-1-1-1</strain>
    </source>
</reference>
<keyword evidence="2" id="KW-1185">Reference proteome</keyword>
<organism evidence="1 2">
    <name type="scientific">Luteolibacter luteus</name>
    <dbReference type="NCBI Taxonomy" id="2728835"/>
    <lineage>
        <taxon>Bacteria</taxon>
        <taxon>Pseudomonadati</taxon>
        <taxon>Verrucomicrobiota</taxon>
        <taxon>Verrucomicrobiia</taxon>
        <taxon>Verrucomicrobiales</taxon>
        <taxon>Verrucomicrobiaceae</taxon>
        <taxon>Luteolibacter</taxon>
    </lineage>
</organism>
<dbReference type="RefSeq" id="WP_169453474.1">
    <property type="nucleotide sequence ID" value="NZ_CP051774.1"/>
</dbReference>
<proteinExistence type="predicted"/>
<dbReference type="AlphaFoldDB" id="A0A858RFM0"/>
<dbReference type="Proteomes" id="UP000501812">
    <property type="component" value="Chromosome"/>
</dbReference>
<accession>A0A858RFM0</accession>
<protein>
    <submittedName>
        <fullName evidence="1">Uncharacterized protein</fullName>
    </submittedName>
</protein>
<dbReference type="KEGG" id="luo:HHL09_05435"/>
<sequence>MTKSTLIEPTPLFTRQEAPAHLAPAKAITRAVELAAAIYSVPDPRELIGLNQDFTLRDARAAAIQAAYQAGIPVRLLAKAFKREPHTIRDLINKPRPRGADIGPIVTKILHLIQSGPSAHA</sequence>
<evidence type="ECO:0000313" key="2">
    <source>
        <dbReference type="Proteomes" id="UP000501812"/>
    </source>
</evidence>
<name>A0A858RFM0_9BACT</name>
<gene>
    <name evidence="1" type="ORF">HHL09_05435</name>
</gene>
<evidence type="ECO:0000313" key="1">
    <source>
        <dbReference type="EMBL" id="QJE95239.1"/>
    </source>
</evidence>
<dbReference type="EMBL" id="CP051774">
    <property type="protein sequence ID" value="QJE95239.1"/>
    <property type="molecule type" value="Genomic_DNA"/>
</dbReference>